<gene>
    <name evidence="2" type="ORF">NDU88_003734</name>
</gene>
<dbReference type="Proteomes" id="UP001066276">
    <property type="component" value="Chromosome 2_2"/>
</dbReference>
<feature type="compositionally biased region" description="Low complexity" evidence="1">
    <location>
        <begin position="91"/>
        <end position="100"/>
    </location>
</feature>
<accession>A0AAV7V0V5</accession>
<protein>
    <submittedName>
        <fullName evidence="2">Uncharacterized protein</fullName>
    </submittedName>
</protein>
<evidence type="ECO:0000256" key="1">
    <source>
        <dbReference type="SAM" id="MobiDB-lite"/>
    </source>
</evidence>
<feature type="compositionally biased region" description="Polar residues" evidence="1">
    <location>
        <begin position="50"/>
        <end position="64"/>
    </location>
</feature>
<dbReference type="EMBL" id="JANPWB010000004">
    <property type="protein sequence ID" value="KAJ1194446.1"/>
    <property type="molecule type" value="Genomic_DNA"/>
</dbReference>
<evidence type="ECO:0000313" key="3">
    <source>
        <dbReference type="Proteomes" id="UP001066276"/>
    </source>
</evidence>
<organism evidence="2 3">
    <name type="scientific">Pleurodeles waltl</name>
    <name type="common">Iberian ribbed newt</name>
    <dbReference type="NCBI Taxonomy" id="8319"/>
    <lineage>
        <taxon>Eukaryota</taxon>
        <taxon>Metazoa</taxon>
        <taxon>Chordata</taxon>
        <taxon>Craniata</taxon>
        <taxon>Vertebrata</taxon>
        <taxon>Euteleostomi</taxon>
        <taxon>Amphibia</taxon>
        <taxon>Batrachia</taxon>
        <taxon>Caudata</taxon>
        <taxon>Salamandroidea</taxon>
        <taxon>Salamandridae</taxon>
        <taxon>Pleurodelinae</taxon>
        <taxon>Pleurodeles</taxon>
    </lineage>
</organism>
<feature type="compositionally biased region" description="Low complexity" evidence="1">
    <location>
        <begin position="1"/>
        <end position="15"/>
    </location>
</feature>
<feature type="region of interest" description="Disordered" evidence="1">
    <location>
        <begin position="1"/>
        <end position="157"/>
    </location>
</feature>
<name>A0AAV7V0V5_PLEWA</name>
<reference evidence="2" key="1">
    <citation type="journal article" date="2022" name="bioRxiv">
        <title>Sequencing and chromosome-scale assembly of the giantPleurodeles waltlgenome.</title>
        <authorList>
            <person name="Brown T."/>
            <person name="Elewa A."/>
            <person name="Iarovenko S."/>
            <person name="Subramanian E."/>
            <person name="Araus A.J."/>
            <person name="Petzold A."/>
            <person name="Susuki M."/>
            <person name="Suzuki K.-i.T."/>
            <person name="Hayashi T."/>
            <person name="Toyoda A."/>
            <person name="Oliveira C."/>
            <person name="Osipova E."/>
            <person name="Leigh N.D."/>
            <person name="Simon A."/>
            <person name="Yun M.H."/>
        </authorList>
    </citation>
    <scope>NUCLEOTIDE SEQUENCE</scope>
    <source>
        <strain evidence="2">20211129_DDA</strain>
        <tissue evidence="2">Liver</tissue>
    </source>
</reference>
<evidence type="ECO:0000313" key="2">
    <source>
        <dbReference type="EMBL" id="KAJ1194446.1"/>
    </source>
</evidence>
<comment type="caution">
    <text evidence="2">The sequence shown here is derived from an EMBL/GenBank/DDBJ whole genome shotgun (WGS) entry which is preliminary data.</text>
</comment>
<feature type="compositionally biased region" description="Pro residues" evidence="1">
    <location>
        <begin position="69"/>
        <end position="90"/>
    </location>
</feature>
<dbReference type="AlphaFoldDB" id="A0AAV7V0V5"/>
<proteinExistence type="predicted"/>
<keyword evidence="3" id="KW-1185">Reference proteome</keyword>
<sequence>MAPLAKAASPPSSTSHRGTPLPGPRSHLQGGEALYLWHAPPGSRAPQRNRVVSGQAQPGPTTSRGHGPTRPPRATPASAAPPPQGEPLPGPHSSFAAARQLRARRSASGPARHRQDPWHPTGTQGSEPANSRMGGPGPFAKASSKGEHLQHLRIRRN</sequence>